<accession>A0A222VWV2</accession>
<name>A0A222VWV2_9PSEU</name>
<organism evidence="2 3">
    <name type="scientific">Prauserella marina</name>
    <dbReference type="NCBI Taxonomy" id="530584"/>
    <lineage>
        <taxon>Bacteria</taxon>
        <taxon>Bacillati</taxon>
        <taxon>Actinomycetota</taxon>
        <taxon>Actinomycetes</taxon>
        <taxon>Pseudonocardiales</taxon>
        <taxon>Pseudonocardiaceae</taxon>
        <taxon>Prauserella</taxon>
    </lineage>
</organism>
<keyword evidence="3" id="KW-1185">Reference proteome</keyword>
<protein>
    <submittedName>
        <fullName evidence="2">Uncharacterized protein</fullName>
    </submittedName>
</protein>
<sequence length="211" mass="21105">MSARLARQAVAASELKKMPQPSEFGPGAETAAMLEGDPAAMVKDMKIEFDVARDTKAQQVACLEAYTAALAEIDDTTPSFGPDSLGLMPIAPVAGRDLPGAGTAASSAGEPAPGPAVTAASVNRNVGAGTVQPQSQGVVPQSGMIGGHLPLATPMGGVGAVGGAGARQDEEQEHTHASFLIDPATDDTSGAAVATPPPVLGAWGPDDDEER</sequence>
<dbReference type="EMBL" id="FMZE01000004">
    <property type="protein sequence ID" value="SDC85383.1"/>
    <property type="molecule type" value="Genomic_DNA"/>
</dbReference>
<dbReference type="AlphaFoldDB" id="A0A222VWV2"/>
<gene>
    <name evidence="2" type="ORF">SAMN05421630_104145</name>
</gene>
<feature type="region of interest" description="Disordered" evidence="1">
    <location>
        <begin position="99"/>
        <end position="118"/>
    </location>
</feature>
<feature type="region of interest" description="Disordered" evidence="1">
    <location>
        <begin position="161"/>
        <end position="211"/>
    </location>
</feature>
<proteinExistence type="predicted"/>
<dbReference type="Proteomes" id="UP000199494">
    <property type="component" value="Unassembled WGS sequence"/>
</dbReference>
<dbReference type="KEGG" id="pmad:BAY61_28965"/>
<evidence type="ECO:0000313" key="3">
    <source>
        <dbReference type="Proteomes" id="UP000199494"/>
    </source>
</evidence>
<dbReference type="RefSeq" id="WP_091802937.1">
    <property type="nucleotide sequence ID" value="NZ_CP016353.1"/>
</dbReference>
<dbReference type="STRING" id="530584.SAMN05421630_104145"/>
<reference evidence="2 3" key="1">
    <citation type="submission" date="2016-10" db="EMBL/GenBank/DDBJ databases">
        <authorList>
            <person name="de Groot N.N."/>
        </authorList>
    </citation>
    <scope>NUCLEOTIDE SEQUENCE [LARGE SCALE GENOMIC DNA]</scope>
    <source>
        <strain evidence="2 3">CGMCC 4.5506</strain>
    </source>
</reference>
<feature type="compositionally biased region" description="Low complexity" evidence="1">
    <location>
        <begin position="99"/>
        <end position="111"/>
    </location>
</feature>
<evidence type="ECO:0000256" key="1">
    <source>
        <dbReference type="SAM" id="MobiDB-lite"/>
    </source>
</evidence>
<dbReference type="OrthoDB" id="3553863at2"/>
<feature type="compositionally biased region" description="Basic and acidic residues" evidence="1">
    <location>
        <begin position="167"/>
        <end position="176"/>
    </location>
</feature>
<evidence type="ECO:0000313" key="2">
    <source>
        <dbReference type="EMBL" id="SDC85383.1"/>
    </source>
</evidence>